<sequence length="198" mass="22378">MTNRQVAAAATRKKLIDTTDQLIRKKGYDSISVEDITKASGVAKGTFYNYFKKKEDIIQALTQSHLSDLTAQIPKLGNQDPQDSIRHYLNAYLQVVVDSDVQLARQWIRYIVEPTNHQKWEFDLGSLEQLLTNLVQEGRLSAATPVTPLAQLLTTEIYGLVFSWCISPETIDPLKDINTFCDLQLAAILKDYLTKTSE</sequence>
<comment type="caution">
    <text evidence="6">The sequence shown here is derived from an EMBL/GenBank/DDBJ whole genome shotgun (WGS) entry which is preliminary data.</text>
</comment>
<keyword evidence="2 4" id="KW-0238">DNA-binding</keyword>
<dbReference type="RefSeq" id="WP_057803631.1">
    <property type="nucleotide sequence ID" value="NZ_AZDV01000026.1"/>
</dbReference>
<keyword evidence="7" id="KW-1185">Reference proteome</keyword>
<dbReference type="InterPro" id="IPR023772">
    <property type="entry name" value="DNA-bd_HTH_TetR-type_CS"/>
</dbReference>
<evidence type="ECO:0000313" key="6">
    <source>
        <dbReference type="EMBL" id="KRK94570.1"/>
    </source>
</evidence>
<organism evidence="6 7">
    <name type="scientific">Levilactobacillus acidifarinae DSM 19394 = JCM 15949</name>
    <dbReference type="NCBI Taxonomy" id="1423715"/>
    <lineage>
        <taxon>Bacteria</taxon>
        <taxon>Bacillati</taxon>
        <taxon>Bacillota</taxon>
        <taxon>Bacilli</taxon>
        <taxon>Lactobacillales</taxon>
        <taxon>Lactobacillaceae</taxon>
        <taxon>Levilactobacillus</taxon>
    </lineage>
</organism>
<dbReference type="InterPro" id="IPR001647">
    <property type="entry name" value="HTH_TetR"/>
</dbReference>
<feature type="domain" description="HTH tetR-type" evidence="5">
    <location>
        <begin position="9"/>
        <end position="69"/>
    </location>
</feature>
<dbReference type="InterPro" id="IPR009057">
    <property type="entry name" value="Homeodomain-like_sf"/>
</dbReference>
<dbReference type="PANTHER" id="PTHR30055">
    <property type="entry name" value="HTH-TYPE TRANSCRIPTIONAL REGULATOR RUTR"/>
    <property type="match status" value="1"/>
</dbReference>
<dbReference type="Proteomes" id="UP000051955">
    <property type="component" value="Unassembled WGS sequence"/>
</dbReference>
<dbReference type="PROSITE" id="PS01081">
    <property type="entry name" value="HTH_TETR_1"/>
    <property type="match status" value="1"/>
</dbReference>
<proteinExistence type="predicted"/>
<dbReference type="GO" id="GO:0003700">
    <property type="term" value="F:DNA-binding transcription factor activity"/>
    <property type="evidence" value="ECO:0007669"/>
    <property type="project" value="TreeGrafter"/>
</dbReference>
<dbReference type="Pfam" id="PF00440">
    <property type="entry name" value="TetR_N"/>
    <property type="match status" value="1"/>
</dbReference>
<evidence type="ECO:0000256" key="3">
    <source>
        <dbReference type="ARBA" id="ARBA00023163"/>
    </source>
</evidence>
<dbReference type="GO" id="GO:0000976">
    <property type="term" value="F:transcription cis-regulatory region binding"/>
    <property type="evidence" value="ECO:0007669"/>
    <property type="project" value="TreeGrafter"/>
</dbReference>
<keyword evidence="1" id="KW-0805">Transcription regulation</keyword>
<dbReference type="Gene3D" id="1.10.357.10">
    <property type="entry name" value="Tetracycline Repressor, domain 2"/>
    <property type="match status" value="1"/>
</dbReference>
<dbReference type="STRING" id="1423715.FD25_GL000540"/>
<protein>
    <recommendedName>
        <fullName evidence="5">HTH tetR-type domain-containing protein</fullName>
    </recommendedName>
</protein>
<dbReference type="InterPro" id="IPR050109">
    <property type="entry name" value="HTH-type_TetR-like_transc_reg"/>
</dbReference>
<dbReference type="PATRIC" id="fig|1423715.3.peg.566"/>
<dbReference type="PANTHER" id="PTHR30055:SF234">
    <property type="entry name" value="HTH-TYPE TRANSCRIPTIONAL REGULATOR BETI"/>
    <property type="match status" value="1"/>
</dbReference>
<dbReference type="InterPro" id="IPR036271">
    <property type="entry name" value="Tet_transcr_reg_TetR-rel_C_sf"/>
</dbReference>
<dbReference type="PROSITE" id="PS50977">
    <property type="entry name" value="HTH_TETR_2"/>
    <property type="match status" value="1"/>
</dbReference>
<accession>A0A0R1LQQ5</accession>
<evidence type="ECO:0000256" key="4">
    <source>
        <dbReference type="PROSITE-ProRule" id="PRU00335"/>
    </source>
</evidence>
<evidence type="ECO:0000259" key="5">
    <source>
        <dbReference type="PROSITE" id="PS50977"/>
    </source>
</evidence>
<evidence type="ECO:0000256" key="1">
    <source>
        <dbReference type="ARBA" id="ARBA00023015"/>
    </source>
</evidence>
<gene>
    <name evidence="6" type="ORF">FD25_GL000540</name>
</gene>
<dbReference type="SUPFAM" id="SSF46689">
    <property type="entry name" value="Homeodomain-like"/>
    <property type="match status" value="1"/>
</dbReference>
<name>A0A0R1LQQ5_9LACO</name>
<dbReference type="PRINTS" id="PR00455">
    <property type="entry name" value="HTHTETR"/>
</dbReference>
<evidence type="ECO:0000256" key="2">
    <source>
        <dbReference type="ARBA" id="ARBA00023125"/>
    </source>
</evidence>
<dbReference type="EMBL" id="AZDV01000026">
    <property type="protein sequence ID" value="KRK94570.1"/>
    <property type="molecule type" value="Genomic_DNA"/>
</dbReference>
<keyword evidence="3" id="KW-0804">Transcription</keyword>
<evidence type="ECO:0000313" key="7">
    <source>
        <dbReference type="Proteomes" id="UP000051955"/>
    </source>
</evidence>
<reference evidence="6 7" key="1">
    <citation type="journal article" date="2015" name="Genome Announc.">
        <title>Expanding the biotechnology potential of lactobacilli through comparative genomics of 213 strains and associated genera.</title>
        <authorList>
            <person name="Sun Z."/>
            <person name="Harris H.M."/>
            <person name="McCann A."/>
            <person name="Guo C."/>
            <person name="Argimon S."/>
            <person name="Zhang W."/>
            <person name="Yang X."/>
            <person name="Jeffery I.B."/>
            <person name="Cooney J.C."/>
            <person name="Kagawa T.F."/>
            <person name="Liu W."/>
            <person name="Song Y."/>
            <person name="Salvetti E."/>
            <person name="Wrobel A."/>
            <person name="Rasinkangas P."/>
            <person name="Parkhill J."/>
            <person name="Rea M.C."/>
            <person name="O'Sullivan O."/>
            <person name="Ritari J."/>
            <person name="Douillard F.P."/>
            <person name="Paul Ross R."/>
            <person name="Yang R."/>
            <person name="Briner A.E."/>
            <person name="Felis G.E."/>
            <person name="de Vos W.M."/>
            <person name="Barrangou R."/>
            <person name="Klaenhammer T.R."/>
            <person name="Caufield P.W."/>
            <person name="Cui Y."/>
            <person name="Zhang H."/>
            <person name="O'Toole P.W."/>
        </authorList>
    </citation>
    <scope>NUCLEOTIDE SEQUENCE [LARGE SCALE GENOMIC DNA]</scope>
    <source>
        <strain evidence="6 7">DSM 19394</strain>
    </source>
</reference>
<dbReference type="SUPFAM" id="SSF48498">
    <property type="entry name" value="Tetracyclin repressor-like, C-terminal domain"/>
    <property type="match status" value="1"/>
</dbReference>
<dbReference type="OrthoDB" id="9812993at2"/>
<feature type="DNA-binding region" description="H-T-H motif" evidence="4">
    <location>
        <begin position="32"/>
        <end position="51"/>
    </location>
</feature>
<dbReference type="AlphaFoldDB" id="A0A0R1LQQ5"/>